<dbReference type="GO" id="GO:0043752">
    <property type="term" value="F:adenosylcobinamide kinase activity"/>
    <property type="evidence" value="ECO:0007669"/>
    <property type="project" value="UniProtKB-EC"/>
</dbReference>
<comment type="pathway">
    <text evidence="5">Cofactor biosynthesis; adenosylcobalamin biosynthesis; adenosylcobalamin from cob(II)yrinate a,c-diamide: step 6/7.</text>
</comment>
<evidence type="ECO:0000313" key="20">
    <source>
        <dbReference type="EMBL" id="BCJ86632.1"/>
    </source>
</evidence>
<evidence type="ECO:0000256" key="8">
    <source>
        <dbReference type="ARBA" id="ARBA00012016"/>
    </source>
</evidence>
<evidence type="ECO:0000256" key="3">
    <source>
        <dbReference type="ARBA" id="ARBA00001522"/>
    </source>
</evidence>
<feature type="binding site" evidence="19">
    <location>
        <begin position="14"/>
        <end position="21"/>
    </location>
    <ligand>
        <name>GTP</name>
        <dbReference type="ChEBI" id="CHEBI:37565"/>
    </ligand>
</feature>
<dbReference type="PANTHER" id="PTHR34848:SF1">
    <property type="entry name" value="BIFUNCTIONAL ADENOSYLCOBALAMIN BIOSYNTHESIS PROTEIN COBU"/>
    <property type="match status" value="1"/>
</dbReference>
<keyword evidence="13 20" id="KW-0418">Kinase</keyword>
<evidence type="ECO:0000256" key="11">
    <source>
        <dbReference type="ARBA" id="ARBA00022679"/>
    </source>
</evidence>
<protein>
    <recommendedName>
        <fullName evidence="16">Adenosylcobinamide kinase</fullName>
        <ecNumber evidence="8">2.7.1.156</ecNumber>
        <ecNumber evidence="9">2.7.7.62</ecNumber>
    </recommendedName>
    <alternativeName>
        <fullName evidence="17">Adenosylcobinamide-phosphate guanylyltransferase</fullName>
    </alternativeName>
</protein>
<dbReference type="EC" id="2.7.7.62" evidence="9"/>
<dbReference type="UniPathway" id="UPA00148">
    <property type="reaction ID" value="UER00236"/>
</dbReference>
<evidence type="ECO:0000256" key="6">
    <source>
        <dbReference type="ARBA" id="ARBA00005159"/>
    </source>
</evidence>
<keyword evidence="12 19" id="KW-0547">Nucleotide-binding</keyword>
<dbReference type="NCBIfam" id="NF004469">
    <property type="entry name" value="PRK05800.1"/>
    <property type="match status" value="1"/>
</dbReference>
<evidence type="ECO:0000256" key="4">
    <source>
        <dbReference type="ARBA" id="ARBA00003889"/>
    </source>
</evidence>
<keyword evidence="11 20" id="KW-0808">Transferase</keyword>
<dbReference type="GO" id="GO:0005524">
    <property type="term" value="F:ATP binding"/>
    <property type="evidence" value="ECO:0007669"/>
    <property type="project" value="UniProtKB-KW"/>
</dbReference>
<evidence type="ECO:0000256" key="14">
    <source>
        <dbReference type="ARBA" id="ARBA00022840"/>
    </source>
</evidence>
<evidence type="ECO:0000256" key="15">
    <source>
        <dbReference type="ARBA" id="ARBA00023134"/>
    </source>
</evidence>
<keyword evidence="21" id="KW-1185">Reference proteome</keyword>
<evidence type="ECO:0000256" key="5">
    <source>
        <dbReference type="ARBA" id="ARBA00004692"/>
    </source>
</evidence>
<dbReference type="Pfam" id="PF02283">
    <property type="entry name" value="CobU"/>
    <property type="match status" value="1"/>
</dbReference>
<evidence type="ECO:0000256" key="12">
    <source>
        <dbReference type="ARBA" id="ARBA00022741"/>
    </source>
</evidence>
<comment type="function">
    <text evidence="4">Catalyzes ATP-dependent phosphorylation of adenosylcobinamide and addition of GMP to adenosylcobinamide phosphate.</text>
</comment>
<comment type="similarity">
    <text evidence="7">Belongs to the CobU/CobP family.</text>
</comment>
<gene>
    <name evidence="20" type="ORF">skT53_16170</name>
</gene>
<dbReference type="CDD" id="cd00544">
    <property type="entry name" value="CobU"/>
    <property type="match status" value="1"/>
</dbReference>
<feature type="active site" description="GMP-histidine intermediate" evidence="18">
    <location>
        <position position="59"/>
    </location>
</feature>
<evidence type="ECO:0000256" key="10">
    <source>
        <dbReference type="ARBA" id="ARBA00022573"/>
    </source>
</evidence>
<keyword evidence="15 19" id="KW-0342">GTP-binding</keyword>
<dbReference type="KEGG" id="eff:skT53_16170"/>
<keyword evidence="10" id="KW-0169">Cobalamin biosynthesis</keyword>
<accession>A0A7I8DBA2</accession>
<feature type="binding site" evidence="19">
    <location>
        <position position="71"/>
    </location>
    <ligand>
        <name>GTP</name>
        <dbReference type="ChEBI" id="CHEBI:37565"/>
    </ligand>
</feature>
<dbReference type="GO" id="GO:0005525">
    <property type="term" value="F:GTP binding"/>
    <property type="evidence" value="ECO:0007669"/>
    <property type="project" value="UniProtKB-KW"/>
</dbReference>
<proteinExistence type="inferred from homology"/>
<evidence type="ECO:0000256" key="2">
    <source>
        <dbReference type="ARBA" id="ARBA00000711"/>
    </source>
</evidence>
<keyword evidence="14" id="KW-0067">ATP-binding</keyword>
<comment type="pathway">
    <text evidence="6">Cofactor biosynthesis; adenosylcobalamin biosynthesis; adenosylcobalamin from cob(II)yrinate a,c-diamide: step 5/7.</text>
</comment>
<evidence type="ECO:0000256" key="7">
    <source>
        <dbReference type="ARBA" id="ARBA00007490"/>
    </source>
</evidence>
<dbReference type="GO" id="GO:0009236">
    <property type="term" value="P:cobalamin biosynthetic process"/>
    <property type="evidence" value="ECO:0007669"/>
    <property type="project" value="UniProtKB-UniPathway"/>
</dbReference>
<evidence type="ECO:0000256" key="1">
    <source>
        <dbReference type="ARBA" id="ARBA00000312"/>
    </source>
</evidence>
<name>A0A7I8DBA2_9BACL</name>
<feature type="binding site" evidence="19">
    <location>
        <position position="93"/>
    </location>
    <ligand>
        <name>GTP</name>
        <dbReference type="ChEBI" id="CHEBI:37565"/>
    </ligand>
</feature>
<evidence type="ECO:0000256" key="17">
    <source>
        <dbReference type="ARBA" id="ARBA00030571"/>
    </source>
</evidence>
<dbReference type="PANTHER" id="PTHR34848">
    <property type="match status" value="1"/>
</dbReference>
<evidence type="ECO:0000313" key="21">
    <source>
        <dbReference type="Proteomes" id="UP000593802"/>
    </source>
</evidence>
<dbReference type="AlphaFoldDB" id="A0A7I8DBA2"/>
<dbReference type="Proteomes" id="UP000593802">
    <property type="component" value="Chromosome"/>
</dbReference>
<reference evidence="20 21" key="1">
    <citation type="submission" date="2020-08" db="EMBL/GenBank/DDBJ databases">
        <title>Complete Genome Sequence of Effusibacillus dendaii Strain skT53, Isolated from Farmland soil.</title>
        <authorList>
            <person name="Konishi T."/>
            <person name="Kawasaki H."/>
        </authorList>
    </citation>
    <scope>NUCLEOTIDE SEQUENCE [LARGE SCALE GENOMIC DNA]</scope>
    <source>
        <strain evidence="21">skT53</strain>
    </source>
</reference>
<dbReference type="SUPFAM" id="SSF52540">
    <property type="entry name" value="P-loop containing nucleoside triphosphate hydrolases"/>
    <property type="match status" value="1"/>
</dbReference>
<comment type="catalytic activity">
    <reaction evidence="3">
        <text>adenosylcob(III)inamide + GTP = adenosylcob(III)inamide phosphate + GDP + H(+)</text>
        <dbReference type="Rhea" id="RHEA:15765"/>
        <dbReference type="ChEBI" id="CHEBI:2480"/>
        <dbReference type="ChEBI" id="CHEBI:15378"/>
        <dbReference type="ChEBI" id="CHEBI:37565"/>
        <dbReference type="ChEBI" id="CHEBI:58189"/>
        <dbReference type="ChEBI" id="CHEBI:58502"/>
        <dbReference type="EC" id="2.7.1.156"/>
    </reaction>
</comment>
<dbReference type="EC" id="2.7.1.156" evidence="8"/>
<dbReference type="GO" id="GO:0008820">
    <property type="term" value="F:cobinamide phosphate guanylyltransferase activity"/>
    <property type="evidence" value="ECO:0007669"/>
    <property type="project" value="UniProtKB-EC"/>
</dbReference>
<dbReference type="Gene3D" id="3.40.50.300">
    <property type="entry name" value="P-loop containing nucleotide triphosphate hydrolases"/>
    <property type="match status" value="1"/>
</dbReference>
<dbReference type="InterPro" id="IPR003203">
    <property type="entry name" value="CobU/CobP"/>
</dbReference>
<dbReference type="InterPro" id="IPR027417">
    <property type="entry name" value="P-loop_NTPase"/>
</dbReference>
<comment type="catalytic activity">
    <reaction evidence="2">
        <text>adenosylcob(III)inamide phosphate + GTP + H(+) = adenosylcob(III)inamide-GDP + diphosphate</text>
        <dbReference type="Rhea" id="RHEA:22712"/>
        <dbReference type="ChEBI" id="CHEBI:15378"/>
        <dbReference type="ChEBI" id="CHEBI:33019"/>
        <dbReference type="ChEBI" id="CHEBI:37565"/>
        <dbReference type="ChEBI" id="CHEBI:58502"/>
        <dbReference type="ChEBI" id="CHEBI:60487"/>
        <dbReference type="EC" id="2.7.7.62"/>
    </reaction>
</comment>
<dbReference type="PIRSF" id="PIRSF006135">
    <property type="entry name" value="CobU"/>
    <property type="match status" value="1"/>
</dbReference>
<evidence type="ECO:0000256" key="9">
    <source>
        <dbReference type="ARBA" id="ARBA00012523"/>
    </source>
</evidence>
<evidence type="ECO:0000256" key="13">
    <source>
        <dbReference type="ARBA" id="ARBA00022777"/>
    </source>
</evidence>
<sequence length="195" mass="21670">MENKNTPKLVLVTGGARSGKSRFAEEYCRKLQREGNLSVTYLATCPRLDAEMDERIAAHIARRPADWGCIEETSAVADRIRSLDPACGVILLDCLSLLLNNWMWEREQLGKTDQPPEKWASSLMADLLDACRSYPHPVVMVTNEVGSGIVPDNELSRQYRDALGVMNQIAAREAAAVYAVFSGIPIELSQFRVCL</sequence>
<evidence type="ECO:0000256" key="19">
    <source>
        <dbReference type="PIRSR" id="PIRSR006135-2"/>
    </source>
</evidence>
<comment type="catalytic activity">
    <reaction evidence="1">
        <text>adenosylcob(III)inamide + ATP = adenosylcob(III)inamide phosphate + ADP + H(+)</text>
        <dbReference type="Rhea" id="RHEA:15769"/>
        <dbReference type="ChEBI" id="CHEBI:2480"/>
        <dbReference type="ChEBI" id="CHEBI:15378"/>
        <dbReference type="ChEBI" id="CHEBI:30616"/>
        <dbReference type="ChEBI" id="CHEBI:58502"/>
        <dbReference type="ChEBI" id="CHEBI:456216"/>
        <dbReference type="EC" id="2.7.1.156"/>
    </reaction>
</comment>
<organism evidence="20 21">
    <name type="scientific">Effusibacillus dendaii</name>
    <dbReference type="NCBI Taxonomy" id="2743772"/>
    <lineage>
        <taxon>Bacteria</taxon>
        <taxon>Bacillati</taxon>
        <taxon>Bacillota</taxon>
        <taxon>Bacilli</taxon>
        <taxon>Bacillales</taxon>
        <taxon>Alicyclobacillaceae</taxon>
        <taxon>Effusibacillus</taxon>
    </lineage>
</organism>
<dbReference type="EMBL" id="AP023366">
    <property type="protein sequence ID" value="BCJ86632.1"/>
    <property type="molecule type" value="Genomic_DNA"/>
</dbReference>
<dbReference type="RefSeq" id="WP_200760617.1">
    <property type="nucleotide sequence ID" value="NZ_AP023366.1"/>
</dbReference>
<evidence type="ECO:0000256" key="18">
    <source>
        <dbReference type="PIRSR" id="PIRSR006135-1"/>
    </source>
</evidence>
<evidence type="ECO:0000256" key="16">
    <source>
        <dbReference type="ARBA" id="ARBA00029570"/>
    </source>
</evidence>